<evidence type="ECO:0000313" key="3">
    <source>
        <dbReference type="Proteomes" id="UP000834106"/>
    </source>
</evidence>
<protein>
    <submittedName>
        <fullName evidence="2">Uncharacterized protein</fullName>
    </submittedName>
</protein>
<proteinExistence type="predicted"/>
<organism evidence="2 3">
    <name type="scientific">Fraxinus pennsylvanica</name>
    <dbReference type="NCBI Taxonomy" id="56036"/>
    <lineage>
        <taxon>Eukaryota</taxon>
        <taxon>Viridiplantae</taxon>
        <taxon>Streptophyta</taxon>
        <taxon>Embryophyta</taxon>
        <taxon>Tracheophyta</taxon>
        <taxon>Spermatophyta</taxon>
        <taxon>Magnoliopsida</taxon>
        <taxon>eudicotyledons</taxon>
        <taxon>Gunneridae</taxon>
        <taxon>Pentapetalae</taxon>
        <taxon>asterids</taxon>
        <taxon>lamiids</taxon>
        <taxon>Lamiales</taxon>
        <taxon>Oleaceae</taxon>
        <taxon>Oleeae</taxon>
        <taxon>Fraxinus</taxon>
    </lineage>
</organism>
<gene>
    <name evidence="2" type="ORF">FPE_LOCUS28880</name>
</gene>
<dbReference type="EMBL" id="OU503053">
    <property type="protein sequence ID" value="CAI9781450.1"/>
    <property type="molecule type" value="Genomic_DNA"/>
</dbReference>
<sequence>MAGSSPPCRSLENPNQVSFNSMYCATSKGSKAQLCLLRIMHIISTVRPPQITLTEPPLISSETKELSVESNMRKEDNGSEFDLNGDVCILPEMDEPSESLASGARLSPSSTTVGFGGLPPLNGDGGGDQCDQQGEKTYENDFDEAEKKIDLLIEAAKLILGEFKDYNKFESAYESERQSFELKNNKTGKNELNEKTLRRRSQPLMAAEIDGYVEDKGSPMLRRSKRGRNYVLPNRYRDSVLEPLTRLSRHRSSVVPTKRRVKFQKFKIQTTKVDPNCHSSLL</sequence>
<feature type="region of interest" description="Disordered" evidence="1">
    <location>
        <begin position="99"/>
        <end position="135"/>
    </location>
</feature>
<name>A0AAD2EBB4_9LAMI</name>
<evidence type="ECO:0000256" key="1">
    <source>
        <dbReference type="SAM" id="MobiDB-lite"/>
    </source>
</evidence>
<reference evidence="2" key="1">
    <citation type="submission" date="2023-05" db="EMBL/GenBank/DDBJ databases">
        <authorList>
            <person name="Huff M."/>
        </authorList>
    </citation>
    <scope>NUCLEOTIDE SEQUENCE</scope>
</reference>
<dbReference type="AlphaFoldDB" id="A0AAD2EBB4"/>
<accession>A0AAD2EBB4</accession>
<keyword evidence="3" id="KW-1185">Reference proteome</keyword>
<dbReference type="Proteomes" id="UP000834106">
    <property type="component" value="Chromosome 18"/>
</dbReference>
<evidence type="ECO:0000313" key="2">
    <source>
        <dbReference type="EMBL" id="CAI9781450.1"/>
    </source>
</evidence>